<evidence type="ECO:0008006" key="4">
    <source>
        <dbReference type="Google" id="ProtNLM"/>
    </source>
</evidence>
<evidence type="ECO:0000256" key="1">
    <source>
        <dbReference type="SAM" id="MobiDB-lite"/>
    </source>
</evidence>
<dbReference type="Proteomes" id="UP000572212">
    <property type="component" value="Unassembled WGS sequence"/>
</dbReference>
<evidence type="ECO:0000313" key="2">
    <source>
        <dbReference type="EMBL" id="MBB6512694.1"/>
    </source>
</evidence>
<organism evidence="2 3">
    <name type="scientific">Gracilibacillus halotolerans</name>
    <dbReference type="NCBI Taxonomy" id="74386"/>
    <lineage>
        <taxon>Bacteria</taxon>
        <taxon>Bacillati</taxon>
        <taxon>Bacillota</taxon>
        <taxon>Bacilli</taxon>
        <taxon>Bacillales</taxon>
        <taxon>Bacillaceae</taxon>
        <taxon>Gracilibacillus</taxon>
    </lineage>
</organism>
<feature type="region of interest" description="Disordered" evidence="1">
    <location>
        <begin position="70"/>
        <end position="107"/>
    </location>
</feature>
<dbReference type="RefSeq" id="WP_184246375.1">
    <property type="nucleotide sequence ID" value="NZ_BAAACU010000028.1"/>
</dbReference>
<gene>
    <name evidence="2" type="ORF">GGQ92_001480</name>
</gene>
<comment type="caution">
    <text evidence="2">The sequence shown here is derived from an EMBL/GenBank/DDBJ whole genome shotgun (WGS) entry which is preliminary data.</text>
</comment>
<proteinExistence type="predicted"/>
<protein>
    <recommendedName>
        <fullName evidence="4">Transporter</fullName>
    </recommendedName>
</protein>
<reference evidence="2 3" key="1">
    <citation type="submission" date="2020-08" db="EMBL/GenBank/DDBJ databases">
        <title>Genomic Encyclopedia of Type Strains, Phase IV (KMG-IV): sequencing the most valuable type-strain genomes for metagenomic binning, comparative biology and taxonomic classification.</title>
        <authorList>
            <person name="Goeker M."/>
        </authorList>
    </citation>
    <scope>NUCLEOTIDE SEQUENCE [LARGE SCALE GENOMIC DNA]</scope>
    <source>
        <strain evidence="2 3">DSM 11805</strain>
    </source>
</reference>
<sequence length="178" mass="19395">MDYLYPHNEEFIYQNDASQHPMQQPYYQGMNYQDARATTPGFELQPGPVTPVSQPGFPFGGSNSPFSPFLPGGGGFPGGPSQGAGPSQVGPPSTPPPSQIPAAFSSQGAGGPSVLAVDPGSIRGCLFRFTFIRLSRFQQFWFYPTFVGRTSVAGYRWTGFNWVYFGIDLNRIESFTCV</sequence>
<dbReference type="EMBL" id="JACHON010000004">
    <property type="protein sequence ID" value="MBB6512694.1"/>
    <property type="molecule type" value="Genomic_DNA"/>
</dbReference>
<dbReference type="AlphaFoldDB" id="A0A841RP31"/>
<evidence type="ECO:0000313" key="3">
    <source>
        <dbReference type="Proteomes" id="UP000572212"/>
    </source>
</evidence>
<name>A0A841RP31_9BACI</name>
<keyword evidence="3" id="KW-1185">Reference proteome</keyword>
<feature type="region of interest" description="Disordered" evidence="1">
    <location>
        <begin position="38"/>
        <end position="57"/>
    </location>
</feature>
<feature type="compositionally biased region" description="Gly residues" evidence="1">
    <location>
        <begin position="71"/>
        <end position="82"/>
    </location>
</feature>
<accession>A0A841RP31</accession>